<sequence>MTFYKKISCDINVNGKKRKDLPLNAEIFSYDEQVAKFVLTLINDIDEIDLSGAEVLAIMEYTVDGVGGSVEAISGIESVNENSIYFIVPEKLRGFEGSVTAGVYVNLSSGEKIDIQNLKFKMSRSLVDSTSGPAADFYFESFDDVLVKVKVAGDKAITDINSEAQRVSAHADQKISEYDAKFAQSDQKMSQLQNSQTALDSKLTETQQKITDADVYTKAESSANVIDQISGIETAIVSKKILVDGIGAIGARNVNGTIEPFSQADYDNLIQNITIRTETTVSGNAAQFEFSFDVVEYIESKYPSVFWGLTSTTDKLNKLKTVLKSVKIPHLARGAVSSKFDWWNYQTNTWSGISFSNTAVGFIEKIYEINTITDITFSRLFGNTGVFKSRIYSGLVSDGTQKSWLELKDFSLVIELELSAKDIIDCSIAAYHIENVQPQITDLAARVLALESKSN</sequence>
<dbReference type="RefSeq" id="WP_311797467.1">
    <property type="nucleotide sequence ID" value="NZ_JARQAI010000024.1"/>
</dbReference>
<dbReference type="Gene3D" id="1.20.5.2280">
    <property type="match status" value="1"/>
</dbReference>
<comment type="caution">
    <text evidence="1">The sequence shown here is derived from an EMBL/GenBank/DDBJ whole genome shotgun (WGS) entry which is preliminary data.</text>
</comment>
<proteinExistence type="predicted"/>
<protein>
    <submittedName>
        <fullName evidence="1">BppU family phage baseplate upper protein</fullName>
    </submittedName>
</protein>
<dbReference type="EMBL" id="JARQAI010000024">
    <property type="protein sequence ID" value="MDT2737966.1"/>
    <property type="molecule type" value="Genomic_DNA"/>
</dbReference>
<organism evidence="1 2">
    <name type="scientific">Enterococcus pseudoavium</name>
    <dbReference type="NCBI Taxonomy" id="44007"/>
    <lineage>
        <taxon>Bacteria</taxon>
        <taxon>Bacillati</taxon>
        <taxon>Bacillota</taxon>
        <taxon>Bacilli</taxon>
        <taxon>Lactobacillales</taxon>
        <taxon>Enterococcaceae</taxon>
        <taxon>Enterococcus</taxon>
    </lineage>
</organism>
<gene>
    <name evidence="1" type="ORF">P7H00_12680</name>
</gene>
<evidence type="ECO:0000313" key="2">
    <source>
        <dbReference type="Proteomes" id="UP001180842"/>
    </source>
</evidence>
<name>A0AAE4I5F6_9ENTE</name>
<evidence type="ECO:0000313" key="1">
    <source>
        <dbReference type="EMBL" id="MDT2737966.1"/>
    </source>
</evidence>
<dbReference type="Proteomes" id="UP001180842">
    <property type="component" value="Unassembled WGS sequence"/>
</dbReference>
<dbReference type="AlphaFoldDB" id="A0AAE4I5F6"/>
<reference evidence="1" key="1">
    <citation type="submission" date="2023-03" db="EMBL/GenBank/DDBJ databases">
        <authorList>
            <person name="Shen W."/>
            <person name="Cai J."/>
        </authorList>
    </citation>
    <scope>NUCLEOTIDE SEQUENCE</scope>
    <source>
        <strain evidence="1">P69-2</strain>
    </source>
</reference>
<accession>A0AAE4I5F6</accession>